<sequence length="298" mass="34099">MDINEVRTRLEDALGDDLKGQYFSYFRQLFLFNPTLTKDEFDEKVRGLFKNDEQISCHNDFIFAINLRASTLRDSPPPQPPPPPPAPKSGCCKQPFELPNYPEYVKSRMSNRNIPSNYTYPRAAIELFAPYSGLISCRVNLVAWECGLKGADSEVTKLISHACQTFLKNIITAMITKVKGFKIREGKFQYGFNMPLPDPYLRNSMKVVDENVDMEILDDEKLLPKCSMSLERTQYGRAYAYAASKKIRRTVTLDTKLLYQTIRDNPSLFGQYGIHSVQTLKLSLHGEEDKSFSEDSDE</sequence>
<dbReference type="EMBL" id="JBDJPC010000009">
    <property type="protein sequence ID" value="KAL1491585.1"/>
    <property type="molecule type" value="Genomic_DNA"/>
</dbReference>
<evidence type="ECO:0000313" key="7">
    <source>
        <dbReference type="Proteomes" id="UP001566132"/>
    </source>
</evidence>
<dbReference type="AlphaFoldDB" id="A0ABD1EAI8"/>
<evidence type="ECO:0000256" key="4">
    <source>
        <dbReference type="ARBA" id="ARBA00023163"/>
    </source>
</evidence>
<accession>A0ABD1EAI8</accession>
<evidence type="ECO:0000256" key="1">
    <source>
        <dbReference type="ARBA" id="ARBA00004123"/>
    </source>
</evidence>
<keyword evidence="7" id="KW-1185">Reference proteome</keyword>
<proteinExistence type="inferred from homology"/>
<dbReference type="Gene3D" id="1.10.20.10">
    <property type="entry name" value="Histone, subunit A"/>
    <property type="match status" value="1"/>
</dbReference>
<dbReference type="GO" id="GO:0000124">
    <property type="term" value="C:SAGA complex"/>
    <property type="evidence" value="ECO:0007669"/>
    <property type="project" value="UniProtKB-ARBA"/>
</dbReference>
<comment type="caution">
    <text evidence="6">The sequence shown here is derived from an EMBL/GenBank/DDBJ whole genome shotgun (WGS) entry which is preliminary data.</text>
</comment>
<dbReference type="Pfam" id="PF12767">
    <property type="entry name" value="SAGA-Tad1"/>
    <property type="match status" value="1"/>
</dbReference>
<comment type="subcellular location">
    <subcellularLocation>
        <location evidence="1">Nucleus</location>
    </subcellularLocation>
</comment>
<dbReference type="PANTHER" id="PTHR21277:SF5">
    <property type="entry name" value="TRANSCRIPTIONAL ADAPTER 1"/>
    <property type="match status" value="1"/>
</dbReference>
<evidence type="ECO:0000256" key="5">
    <source>
        <dbReference type="ARBA" id="ARBA00023242"/>
    </source>
</evidence>
<dbReference type="InterPro" id="IPR024738">
    <property type="entry name" value="Hfi1/Tada1"/>
</dbReference>
<dbReference type="Proteomes" id="UP001566132">
    <property type="component" value="Unassembled WGS sequence"/>
</dbReference>
<dbReference type="InterPro" id="IPR009072">
    <property type="entry name" value="Histone-fold"/>
</dbReference>
<evidence type="ECO:0000313" key="6">
    <source>
        <dbReference type="EMBL" id="KAL1491585.1"/>
    </source>
</evidence>
<comment type="similarity">
    <text evidence="2">Belongs to the TADA1 family.</text>
</comment>
<evidence type="ECO:0000256" key="2">
    <source>
        <dbReference type="ARBA" id="ARBA00010314"/>
    </source>
</evidence>
<organism evidence="6 7">
    <name type="scientific">Hypothenemus hampei</name>
    <name type="common">Coffee berry borer</name>
    <dbReference type="NCBI Taxonomy" id="57062"/>
    <lineage>
        <taxon>Eukaryota</taxon>
        <taxon>Metazoa</taxon>
        <taxon>Ecdysozoa</taxon>
        <taxon>Arthropoda</taxon>
        <taxon>Hexapoda</taxon>
        <taxon>Insecta</taxon>
        <taxon>Pterygota</taxon>
        <taxon>Neoptera</taxon>
        <taxon>Endopterygota</taxon>
        <taxon>Coleoptera</taxon>
        <taxon>Polyphaga</taxon>
        <taxon>Cucujiformia</taxon>
        <taxon>Curculionidae</taxon>
        <taxon>Scolytinae</taxon>
        <taxon>Hypothenemus</taxon>
    </lineage>
</organism>
<protein>
    <recommendedName>
        <fullName evidence="8">Transcriptional adapter 1</fullName>
    </recommendedName>
</protein>
<evidence type="ECO:0008006" key="8">
    <source>
        <dbReference type="Google" id="ProtNLM"/>
    </source>
</evidence>
<dbReference type="GO" id="GO:0005634">
    <property type="term" value="C:nucleus"/>
    <property type="evidence" value="ECO:0007669"/>
    <property type="project" value="UniProtKB-SubCell"/>
</dbReference>
<reference evidence="6 7" key="1">
    <citation type="submission" date="2024-05" db="EMBL/GenBank/DDBJ databases">
        <title>Genetic variation in Jamaican populations of the coffee berry borer (Hypothenemus hampei).</title>
        <authorList>
            <person name="Errbii M."/>
            <person name="Myrie A."/>
        </authorList>
    </citation>
    <scope>NUCLEOTIDE SEQUENCE [LARGE SCALE GENOMIC DNA]</scope>
    <source>
        <strain evidence="6">JA-Hopewell-2020-01-JO</strain>
        <tissue evidence="6">Whole body</tissue>
    </source>
</reference>
<keyword evidence="4" id="KW-0804">Transcription</keyword>
<dbReference type="CDD" id="cd22934">
    <property type="entry name" value="HFD_TADA1"/>
    <property type="match status" value="1"/>
</dbReference>
<name>A0ABD1EAI8_HYPHA</name>
<keyword evidence="3" id="KW-0805">Transcription regulation</keyword>
<dbReference type="PANTHER" id="PTHR21277">
    <property type="entry name" value="TRANSCRIPTIONAL ADAPTER 1"/>
    <property type="match status" value="1"/>
</dbReference>
<keyword evidence="5" id="KW-0539">Nucleus</keyword>
<gene>
    <name evidence="6" type="ORF">ABEB36_012160</name>
</gene>
<evidence type="ECO:0000256" key="3">
    <source>
        <dbReference type="ARBA" id="ARBA00023015"/>
    </source>
</evidence>